<reference evidence="3" key="1">
    <citation type="submission" date="2022-11" db="UniProtKB">
        <authorList>
            <consortium name="WormBaseParasite"/>
        </authorList>
    </citation>
    <scope>IDENTIFICATION</scope>
</reference>
<dbReference type="PANTHER" id="PTHR32015:SF3">
    <property type="entry name" value="TRIACYLGLYCEROL LIPASE"/>
    <property type="match status" value="1"/>
</dbReference>
<accession>A0A915NTY8</accession>
<feature type="transmembrane region" description="Helical" evidence="1">
    <location>
        <begin position="6"/>
        <end position="25"/>
    </location>
</feature>
<evidence type="ECO:0000256" key="1">
    <source>
        <dbReference type="SAM" id="Phobius"/>
    </source>
</evidence>
<keyword evidence="1" id="KW-0812">Transmembrane</keyword>
<dbReference type="InterPro" id="IPR029058">
    <property type="entry name" value="AB_hydrolase_fold"/>
</dbReference>
<dbReference type="PANTHER" id="PTHR32015">
    <property type="entry name" value="FASTING INDUCED LIPASE"/>
    <property type="match status" value="1"/>
</dbReference>
<keyword evidence="1" id="KW-1133">Transmembrane helix</keyword>
<organism evidence="2 3">
    <name type="scientific">Meloidogyne floridensis</name>
    <dbReference type="NCBI Taxonomy" id="298350"/>
    <lineage>
        <taxon>Eukaryota</taxon>
        <taxon>Metazoa</taxon>
        <taxon>Ecdysozoa</taxon>
        <taxon>Nematoda</taxon>
        <taxon>Chromadorea</taxon>
        <taxon>Rhabditida</taxon>
        <taxon>Tylenchina</taxon>
        <taxon>Tylenchomorpha</taxon>
        <taxon>Tylenchoidea</taxon>
        <taxon>Meloidogynidae</taxon>
        <taxon>Meloidogyninae</taxon>
        <taxon>Meloidogyne</taxon>
    </lineage>
</organism>
<evidence type="ECO:0000313" key="2">
    <source>
        <dbReference type="Proteomes" id="UP000887560"/>
    </source>
</evidence>
<dbReference type="WBParaSite" id="scf7180000421646.g7473">
    <property type="protein sequence ID" value="scf7180000421646.g7473"/>
    <property type="gene ID" value="scf7180000421646.g7473"/>
</dbReference>
<dbReference type="AlphaFoldDB" id="A0A915NTY8"/>
<dbReference type="Proteomes" id="UP000887560">
    <property type="component" value="Unplaced"/>
</dbReference>
<dbReference type="GO" id="GO:0016298">
    <property type="term" value="F:lipase activity"/>
    <property type="evidence" value="ECO:0007669"/>
    <property type="project" value="TreeGrafter"/>
</dbReference>
<protein>
    <submittedName>
        <fullName evidence="3">Lipase</fullName>
    </submittedName>
</protein>
<name>A0A915NTY8_9BILA</name>
<dbReference type="Pfam" id="PF01674">
    <property type="entry name" value="Lipase_2"/>
    <property type="match status" value="1"/>
</dbReference>
<dbReference type="InterPro" id="IPR002918">
    <property type="entry name" value="Lipase_EstA/Esterase_EstB"/>
</dbReference>
<proteinExistence type="predicted"/>
<dbReference type="Gene3D" id="3.40.50.1820">
    <property type="entry name" value="alpha/beta hydrolase"/>
    <property type="match status" value="1"/>
</dbReference>
<evidence type="ECO:0000313" key="3">
    <source>
        <dbReference type="WBParaSite" id="scf7180000421646.g7473"/>
    </source>
</evidence>
<keyword evidence="1" id="KW-0472">Membrane</keyword>
<keyword evidence="2" id="KW-1185">Reference proteome</keyword>
<dbReference type="GO" id="GO:0016042">
    <property type="term" value="P:lipid catabolic process"/>
    <property type="evidence" value="ECO:0007669"/>
    <property type="project" value="InterPro"/>
</dbReference>
<sequence length="247" mass="27769">MVLIYKINLILFFNLLPLIFVFGELTRHFREFLDKNYGREVGGQLNRMDMGGYLYGSFGGKEGDNDTIINELYATTYADGGHTPFYMNELECSSVKQIREFILAVHNYTEKTVDIIAYSMGVAISRKSILGGHCVDTGEFLGEPLTEYIDTFVSVGGVAYGMEWCPKNLPACNMIDGMVCDSEYMMDINQAMAHDYIVGQVCCGHPCSELKNANLTIAMRYHDHVTVFTRTMPLQYSLVTNHSGADY</sequence>